<sequence>MYTQKNISQPSYKKALAIHKKTTSILKDNSPQAIQLQKLKDLSQVSLQNQELLQLQKISDIFLDYHPSIIQEKTNYNHPTNHVFQLSRRREEFTPRQKAKILAKNRKKNNNFYTCENCGFKHRQIRYATYRGRRTGDGSFHIDHKVAASHGGRALMGNARVLCGTCNTSKGNRDAAKRTGRSKFRALHGKIYPKDYQIKRRKY</sequence>
<dbReference type="Proteomes" id="UP000356253">
    <property type="component" value="Unassembled WGS sequence"/>
</dbReference>
<dbReference type="EMBL" id="CABVMM010000002">
    <property type="protein sequence ID" value="VVU99209.1"/>
    <property type="molecule type" value="Genomic_DNA"/>
</dbReference>
<protein>
    <submittedName>
        <fullName evidence="1">Uncharacterized protein</fullName>
    </submittedName>
</protein>
<evidence type="ECO:0000313" key="1">
    <source>
        <dbReference type="EMBL" id="VVU99209.1"/>
    </source>
</evidence>
<evidence type="ECO:0000313" key="2">
    <source>
        <dbReference type="Proteomes" id="UP000356253"/>
    </source>
</evidence>
<reference evidence="1" key="1">
    <citation type="submission" date="2019-09" db="EMBL/GenBank/DDBJ databases">
        <authorList>
            <person name="Rodrigo-Torres L."/>
            <person name="Arahal R. D."/>
            <person name="Lucena T."/>
        </authorList>
    </citation>
    <scope>NUCLEOTIDE SEQUENCE</scope>
    <source>
        <strain evidence="1">ISS653</strain>
    </source>
</reference>
<accession>A0AC61Y776</accession>
<proteinExistence type="predicted"/>
<gene>
    <name evidence="1" type="ORF">FVB9532_00461</name>
</gene>
<organism evidence="1 2">
    <name type="scientific">Mesonia oceanica</name>
    <dbReference type="NCBI Taxonomy" id="2687242"/>
    <lineage>
        <taxon>Bacteria</taxon>
        <taxon>Pseudomonadati</taxon>
        <taxon>Bacteroidota</taxon>
        <taxon>Flavobacteriia</taxon>
        <taxon>Flavobacteriales</taxon>
        <taxon>Flavobacteriaceae</taxon>
        <taxon>Mesonia</taxon>
    </lineage>
</organism>
<name>A0AC61Y776_9FLAO</name>
<comment type="caution">
    <text evidence="1">The sequence shown here is derived from an EMBL/GenBank/DDBJ whole genome shotgun (WGS) entry which is preliminary data.</text>
</comment>
<keyword evidence="2" id="KW-1185">Reference proteome</keyword>